<dbReference type="Pfam" id="PF10881">
    <property type="entry name" value="DUF2726"/>
    <property type="match status" value="1"/>
</dbReference>
<reference evidence="2 3" key="1">
    <citation type="submission" date="2015-06" db="EMBL/GenBank/DDBJ databases">
        <authorList>
            <person name="Wibberg Daniel"/>
        </authorList>
    </citation>
    <scope>NUCLEOTIDE SEQUENCE [LARGE SCALE GENOMIC DNA]</scope>
    <source>
        <strain evidence="2 3">T3/55T</strain>
    </source>
</reference>
<gene>
    <name evidence="2" type="ORF">HHT355_1328</name>
</gene>
<protein>
    <recommendedName>
        <fullName evidence="1">DUF2726 domain-containing protein</fullName>
    </recommendedName>
</protein>
<dbReference type="EMBL" id="CVTD020000015">
    <property type="protein sequence ID" value="CRZ34529.1"/>
    <property type="molecule type" value="Genomic_DNA"/>
</dbReference>
<accession>A0A0H5SGF0</accession>
<dbReference type="Gene3D" id="3.40.960.10">
    <property type="entry name" value="VSR Endonuclease"/>
    <property type="match status" value="1"/>
</dbReference>
<evidence type="ECO:0000259" key="1">
    <source>
        <dbReference type="Pfam" id="PF10881"/>
    </source>
</evidence>
<dbReference type="AlphaFoldDB" id="A0A0H5SGF0"/>
<dbReference type="InterPro" id="IPR024402">
    <property type="entry name" value="DUF2726"/>
</dbReference>
<evidence type="ECO:0000313" key="3">
    <source>
        <dbReference type="Proteomes" id="UP000236497"/>
    </source>
</evidence>
<name>A0A0H5SGF0_HERHM</name>
<evidence type="ECO:0000313" key="2">
    <source>
        <dbReference type="EMBL" id="CRZ34529.1"/>
    </source>
</evidence>
<sequence length="112" mass="13182">MCDKYGYVICPKVGLKDFITVTGKKDYLKWFRKISQKHVDFLICDKNLRPIMAIELDDSSHELKKAKKNDEFKNKLYKHIGFPLIRVKAARYYRHQDIDLIVSGTVKNFGNK</sequence>
<organism evidence="2 3">
    <name type="scientific">Herbinix hemicellulosilytica</name>
    <dbReference type="NCBI Taxonomy" id="1564487"/>
    <lineage>
        <taxon>Bacteria</taxon>
        <taxon>Bacillati</taxon>
        <taxon>Bacillota</taxon>
        <taxon>Clostridia</taxon>
        <taxon>Lachnospirales</taxon>
        <taxon>Lachnospiraceae</taxon>
        <taxon>Herbinix</taxon>
    </lineage>
</organism>
<keyword evidence="3" id="KW-1185">Reference proteome</keyword>
<dbReference type="Proteomes" id="UP000236497">
    <property type="component" value="Unassembled WGS sequence"/>
</dbReference>
<proteinExistence type="predicted"/>
<feature type="domain" description="DUF2726" evidence="1">
    <location>
        <begin position="7"/>
        <end position="98"/>
    </location>
</feature>